<dbReference type="SUPFAM" id="SSF52047">
    <property type="entry name" value="RNI-like"/>
    <property type="match status" value="1"/>
</dbReference>
<gene>
    <name evidence="1" type="ORF">B0T16DRAFT_455637</name>
</gene>
<dbReference type="Proteomes" id="UP001174936">
    <property type="component" value="Unassembled WGS sequence"/>
</dbReference>
<keyword evidence="2" id="KW-1185">Reference proteome</keyword>
<accession>A0AA40CQY0</accession>
<name>A0AA40CQY0_9PEZI</name>
<evidence type="ECO:0000313" key="1">
    <source>
        <dbReference type="EMBL" id="KAK0648141.1"/>
    </source>
</evidence>
<dbReference type="Gene3D" id="3.80.10.10">
    <property type="entry name" value="Ribonuclease Inhibitor"/>
    <property type="match status" value="1"/>
</dbReference>
<evidence type="ECO:0000313" key="2">
    <source>
        <dbReference type="Proteomes" id="UP001174936"/>
    </source>
</evidence>
<comment type="caution">
    <text evidence="1">The sequence shown here is derived from an EMBL/GenBank/DDBJ whole genome shotgun (WGS) entry which is preliminary data.</text>
</comment>
<proteinExistence type="predicted"/>
<dbReference type="InterPro" id="IPR032675">
    <property type="entry name" value="LRR_dom_sf"/>
</dbReference>
<reference evidence="1" key="1">
    <citation type="submission" date="2023-06" db="EMBL/GenBank/DDBJ databases">
        <title>Genome-scale phylogeny and comparative genomics of the fungal order Sordariales.</title>
        <authorList>
            <consortium name="Lawrence Berkeley National Laboratory"/>
            <person name="Hensen N."/>
            <person name="Bonometti L."/>
            <person name="Westerberg I."/>
            <person name="Brannstrom I.O."/>
            <person name="Guillou S."/>
            <person name="Cros-Aarteil S."/>
            <person name="Calhoun S."/>
            <person name="Haridas S."/>
            <person name="Kuo A."/>
            <person name="Mondo S."/>
            <person name="Pangilinan J."/>
            <person name="Riley R."/>
            <person name="Labutti K."/>
            <person name="Andreopoulos B."/>
            <person name="Lipzen A."/>
            <person name="Chen C."/>
            <person name="Yanf M."/>
            <person name="Daum C."/>
            <person name="Ng V."/>
            <person name="Clum A."/>
            <person name="Steindorff A."/>
            <person name="Ohm R."/>
            <person name="Martin F."/>
            <person name="Silar P."/>
            <person name="Natvig D."/>
            <person name="Lalanne C."/>
            <person name="Gautier V."/>
            <person name="Ament-Velasquez S.L."/>
            <person name="Kruys A."/>
            <person name="Hutchinson M.I."/>
            <person name="Powell A.J."/>
            <person name="Barry K."/>
            <person name="Miller A.N."/>
            <person name="Grigoriev I.V."/>
            <person name="Debuchy R."/>
            <person name="Gladieux P."/>
            <person name="Thoren M.H."/>
            <person name="Johannesson H."/>
        </authorList>
    </citation>
    <scope>NUCLEOTIDE SEQUENCE</scope>
    <source>
        <strain evidence="1">SMH2532-1</strain>
    </source>
</reference>
<dbReference type="EMBL" id="JAULSV010000003">
    <property type="protein sequence ID" value="KAK0648141.1"/>
    <property type="molecule type" value="Genomic_DNA"/>
</dbReference>
<organism evidence="1 2">
    <name type="scientific">Cercophora newfieldiana</name>
    <dbReference type="NCBI Taxonomy" id="92897"/>
    <lineage>
        <taxon>Eukaryota</taxon>
        <taxon>Fungi</taxon>
        <taxon>Dikarya</taxon>
        <taxon>Ascomycota</taxon>
        <taxon>Pezizomycotina</taxon>
        <taxon>Sordariomycetes</taxon>
        <taxon>Sordariomycetidae</taxon>
        <taxon>Sordariales</taxon>
        <taxon>Lasiosphaeriaceae</taxon>
        <taxon>Cercophora</taxon>
    </lineage>
</organism>
<protein>
    <submittedName>
        <fullName evidence="1">Uncharacterized protein</fullName>
    </submittedName>
</protein>
<sequence length="495" mass="56230">MAGLLNLPKEILCEICAYLCAHCCGTIHSFPESKNTNARRPTHDLAALCRTSHHLYNVAKSYLYHFIRWTAEQTRTPPLFELTNEVITSPELVQSIRAIEYHCPNRTTLSLNDRPFEYIESSGCRPLALGEPTSLFPVSPQWHQFRNGNDTESRAKPDVLQLLLTNATNVKEMKLTLNSSMEFPPQWLLRAELFLSSLRTLHVVAGKGSHHLTIDPLLQLAPNLERLSLSGLGNPRPFPPSPAFELTNLTDLRLGGCEILGRRFLRQLIYNCARLKVFAMCFPVDEFDYDRTLPILRRYAVTLLGKRHMASLRSLCLGFDHGYPRRRFRGLYLRDFEMLERFCVTLDDIMDRDTDSKIRDIQLALAQPSSDPSEPQCQDDFLAEALPESIKELYLTDELDLFRNSHVISANMLISVNLWGLDTALRNGRFPNLQEVAISRSIWKPVANTLSVPVPPTPCSAAAERLQKLGRAWADRGGPRLIDTPPARVVYDSWH</sequence>
<dbReference type="AlphaFoldDB" id="A0AA40CQY0"/>